<dbReference type="AlphaFoldDB" id="A0A6A4S3M6"/>
<evidence type="ECO:0000313" key="1">
    <source>
        <dbReference type="EMBL" id="KAF0025781.1"/>
    </source>
</evidence>
<evidence type="ECO:0000313" key="2">
    <source>
        <dbReference type="Proteomes" id="UP000438429"/>
    </source>
</evidence>
<proteinExistence type="predicted"/>
<reference evidence="1 2" key="1">
    <citation type="submission" date="2019-06" db="EMBL/GenBank/DDBJ databases">
        <title>Draft genomes of female and male turbot (Scophthalmus maximus).</title>
        <authorList>
            <person name="Xu H."/>
            <person name="Xu X.-W."/>
            <person name="Shao C."/>
            <person name="Chen S."/>
        </authorList>
    </citation>
    <scope>NUCLEOTIDE SEQUENCE [LARGE SCALE GENOMIC DNA]</scope>
    <source>
        <strain evidence="1">Ysfricsl-2016a</strain>
        <tissue evidence="1">Blood</tissue>
    </source>
</reference>
<comment type="caution">
    <text evidence="1">The sequence shown here is derived from an EMBL/GenBank/DDBJ whole genome shotgun (WGS) entry which is preliminary data.</text>
</comment>
<dbReference type="Proteomes" id="UP000438429">
    <property type="component" value="Unassembled WGS sequence"/>
</dbReference>
<name>A0A6A4S3M6_SCOMX</name>
<dbReference type="EMBL" id="VEVO01000020">
    <property type="protein sequence ID" value="KAF0025781.1"/>
    <property type="molecule type" value="Genomic_DNA"/>
</dbReference>
<protein>
    <submittedName>
        <fullName evidence="1">Uncharacterized protein</fullName>
    </submittedName>
</protein>
<organism evidence="1 2">
    <name type="scientific">Scophthalmus maximus</name>
    <name type="common">Turbot</name>
    <name type="synonym">Psetta maxima</name>
    <dbReference type="NCBI Taxonomy" id="52904"/>
    <lineage>
        <taxon>Eukaryota</taxon>
        <taxon>Metazoa</taxon>
        <taxon>Chordata</taxon>
        <taxon>Craniata</taxon>
        <taxon>Vertebrata</taxon>
        <taxon>Euteleostomi</taxon>
        <taxon>Actinopterygii</taxon>
        <taxon>Neopterygii</taxon>
        <taxon>Teleostei</taxon>
        <taxon>Neoteleostei</taxon>
        <taxon>Acanthomorphata</taxon>
        <taxon>Carangaria</taxon>
        <taxon>Pleuronectiformes</taxon>
        <taxon>Pleuronectoidei</taxon>
        <taxon>Scophthalmidae</taxon>
        <taxon>Scophthalmus</taxon>
    </lineage>
</organism>
<accession>A0A6A4S3M6</accession>
<gene>
    <name evidence="1" type="ORF">F2P81_022662</name>
</gene>
<sequence>MFHCVDLIKTVEKLEKCAFAQFFHFVVQFIKTVWHHDTRQINLYVTVYPGAVEPGESGLGCRFLEASSVLVAPDSTPLENQVVDIIVLNPHSFSLSAPPGSGAATSKSNSPSSVFISTLQADTGVCTAPVTQHQQLFKH</sequence>